<name>A0A8I0A6V0_9CLOT</name>
<dbReference type="EMBL" id="JACOOQ010000002">
    <property type="protein sequence ID" value="MBC5639242.1"/>
    <property type="molecule type" value="Genomic_DNA"/>
</dbReference>
<dbReference type="CDD" id="cd00085">
    <property type="entry name" value="HNHc"/>
    <property type="match status" value="1"/>
</dbReference>
<evidence type="ECO:0000259" key="1">
    <source>
        <dbReference type="Pfam" id="PF01844"/>
    </source>
</evidence>
<dbReference type="InterPro" id="IPR002711">
    <property type="entry name" value="HNH"/>
</dbReference>
<organism evidence="2 3">
    <name type="scientific">Clostridium lentum</name>
    <dbReference type="NCBI Taxonomy" id="2763037"/>
    <lineage>
        <taxon>Bacteria</taxon>
        <taxon>Bacillati</taxon>
        <taxon>Bacillota</taxon>
        <taxon>Clostridia</taxon>
        <taxon>Eubacteriales</taxon>
        <taxon>Clostridiaceae</taxon>
        <taxon>Clostridium</taxon>
    </lineage>
</organism>
<keyword evidence="2" id="KW-0378">Hydrolase</keyword>
<proteinExistence type="predicted"/>
<sequence>MKELVCELCKRSGVPKLTEHHLIPREEGGRDKETALLCEDCHKQIHALYTNKELAMRLNTLEKLKCDYKIEKYLKYVKKQCPSKKLSIKKSREVRKKSKR</sequence>
<keyword evidence="3" id="KW-1185">Reference proteome</keyword>
<dbReference type="Pfam" id="PF01844">
    <property type="entry name" value="HNH"/>
    <property type="match status" value="1"/>
</dbReference>
<dbReference type="PANTHER" id="PTHR37827">
    <property type="entry name" value="TUDOR DOMAIN-CONTAINING PROTEIN"/>
    <property type="match status" value="1"/>
</dbReference>
<comment type="caution">
    <text evidence="2">The sequence shown here is derived from an EMBL/GenBank/DDBJ whole genome shotgun (WGS) entry which is preliminary data.</text>
</comment>
<dbReference type="Proteomes" id="UP000662088">
    <property type="component" value="Unassembled WGS sequence"/>
</dbReference>
<protein>
    <submittedName>
        <fullName evidence="2">HNH endonuclease</fullName>
    </submittedName>
</protein>
<dbReference type="AlphaFoldDB" id="A0A8I0A6V0"/>
<keyword evidence="2" id="KW-0540">Nuclease</keyword>
<dbReference type="RefSeq" id="WP_186834576.1">
    <property type="nucleotide sequence ID" value="NZ_JACOOQ010000002.1"/>
</dbReference>
<dbReference type="PANTHER" id="PTHR37827:SF1">
    <property type="entry name" value="HNH DOMAIN-CONTAINING PROTEIN"/>
    <property type="match status" value="1"/>
</dbReference>
<accession>A0A8I0A6V0</accession>
<feature type="domain" description="HNH" evidence="1">
    <location>
        <begin position="6"/>
        <end position="47"/>
    </location>
</feature>
<keyword evidence="2" id="KW-0255">Endonuclease</keyword>
<reference evidence="2" key="1">
    <citation type="submission" date="2020-08" db="EMBL/GenBank/DDBJ databases">
        <title>Genome public.</title>
        <authorList>
            <person name="Liu C."/>
            <person name="Sun Q."/>
        </authorList>
    </citation>
    <scope>NUCLEOTIDE SEQUENCE</scope>
    <source>
        <strain evidence="2">NSJ-42</strain>
    </source>
</reference>
<dbReference type="GO" id="GO:0004519">
    <property type="term" value="F:endonuclease activity"/>
    <property type="evidence" value="ECO:0007669"/>
    <property type="project" value="UniProtKB-KW"/>
</dbReference>
<dbReference type="GO" id="GO:0008270">
    <property type="term" value="F:zinc ion binding"/>
    <property type="evidence" value="ECO:0007669"/>
    <property type="project" value="InterPro"/>
</dbReference>
<gene>
    <name evidence="2" type="ORF">H8R92_02105</name>
</gene>
<evidence type="ECO:0000313" key="2">
    <source>
        <dbReference type="EMBL" id="MBC5639242.1"/>
    </source>
</evidence>
<evidence type="ECO:0000313" key="3">
    <source>
        <dbReference type="Proteomes" id="UP000662088"/>
    </source>
</evidence>
<dbReference type="InterPro" id="IPR003615">
    <property type="entry name" value="HNH_nuc"/>
</dbReference>
<dbReference type="GO" id="GO:0003676">
    <property type="term" value="F:nucleic acid binding"/>
    <property type="evidence" value="ECO:0007669"/>
    <property type="project" value="InterPro"/>
</dbReference>